<protein>
    <submittedName>
        <fullName evidence="7">UPF0104 family protein</fullName>
    </submittedName>
</protein>
<dbReference type="KEGG" id="sazo:D1868_08200"/>
<reference evidence="7 8" key="1">
    <citation type="submission" date="2019-10" db="EMBL/GenBank/DDBJ databases">
        <title>Genome Sequences from Six Type Strain Members of the Archaeal Family Sulfolobaceae: Acidianus ambivalens, Acidianus infernus, Metallosphaera prunae, Stygiolobus azoricus, Sulfolobus metallicus, and Sulfurisphaera ohwakuensis.</title>
        <authorList>
            <person name="Counts J.A."/>
            <person name="Kelly R.M."/>
        </authorList>
    </citation>
    <scope>NUCLEOTIDE SEQUENCE [LARGE SCALE GENOMIC DNA]</scope>
    <source>
        <strain evidence="7 8">FC6</strain>
    </source>
</reference>
<dbReference type="EMBL" id="CP045483">
    <property type="protein sequence ID" value="QGR19965.1"/>
    <property type="molecule type" value="Genomic_DNA"/>
</dbReference>
<accession>A0A650CQG0</accession>
<dbReference type="AlphaFoldDB" id="A0A650CQG0"/>
<keyword evidence="4 6" id="KW-1133">Transmembrane helix</keyword>
<evidence type="ECO:0000313" key="7">
    <source>
        <dbReference type="EMBL" id="QGR19965.1"/>
    </source>
</evidence>
<organism evidence="7 8">
    <name type="scientific">Stygiolobus azoricus</name>
    <dbReference type="NCBI Taxonomy" id="41675"/>
    <lineage>
        <taxon>Archaea</taxon>
        <taxon>Thermoproteota</taxon>
        <taxon>Thermoprotei</taxon>
        <taxon>Sulfolobales</taxon>
        <taxon>Sulfolobaceae</taxon>
        <taxon>Stygiolobus</taxon>
    </lineage>
</organism>
<evidence type="ECO:0000256" key="1">
    <source>
        <dbReference type="ARBA" id="ARBA00004651"/>
    </source>
</evidence>
<dbReference type="Proteomes" id="UP000423396">
    <property type="component" value="Chromosome"/>
</dbReference>
<feature type="transmembrane region" description="Helical" evidence="6">
    <location>
        <begin position="58"/>
        <end position="76"/>
    </location>
</feature>
<dbReference type="OrthoDB" id="42823at2157"/>
<feature type="transmembrane region" description="Helical" evidence="6">
    <location>
        <begin position="88"/>
        <end position="107"/>
    </location>
</feature>
<dbReference type="GO" id="GO:0005886">
    <property type="term" value="C:plasma membrane"/>
    <property type="evidence" value="ECO:0007669"/>
    <property type="project" value="UniProtKB-SubCell"/>
</dbReference>
<comment type="subcellular location">
    <subcellularLocation>
        <location evidence="1">Cell membrane</location>
        <topology evidence="1">Multi-pass membrane protein</topology>
    </subcellularLocation>
</comment>
<keyword evidence="5 6" id="KW-0472">Membrane</keyword>
<gene>
    <name evidence="7" type="ORF">D1868_08200</name>
</gene>
<feature type="transmembrane region" description="Helical" evidence="6">
    <location>
        <begin position="159"/>
        <end position="180"/>
    </location>
</feature>
<evidence type="ECO:0000256" key="2">
    <source>
        <dbReference type="ARBA" id="ARBA00022475"/>
    </source>
</evidence>
<evidence type="ECO:0000256" key="4">
    <source>
        <dbReference type="ARBA" id="ARBA00022989"/>
    </source>
</evidence>
<dbReference type="InterPro" id="IPR022791">
    <property type="entry name" value="L-PG_synthase/AglD"/>
</dbReference>
<keyword evidence="8" id="KW-1185">Reference proteome</keyword>
<evidence type="ECO:0000256" key="3">
    <source>
        <dbReference type="ARBA" id="ARBA00022692"/>
    </source>
</evidence>
<evidence type="ECO:0000256" key="5">
    <source>
        <dbReference type="ARBA" id="ARBA00023136"/>
    </source>
</evidence>
<keyword evidence="2" id="KW-1003">Cell membrane</keyword>
<evidence type="ECO:0000313" key="8">
    <source>
        <dbReference type="Proteomes" id="UP000423396"/>
    </source>
</evidence>
<dbReference type="Pfam" id="PF03706">
    <property type="entry name" value="LPG_synthase_TM"/>
    <property type="match status" value="1"/>
</dbReference>
<proteinExistence type="predicted"/>
<feature type="transmembrane region" description="Helical" evidence="6">
    <location>
        <begin position="26"/>
        <end position="46"/>
    </location>
</feature>
<sequence length="324" mass="36681">MDLLFVILTENVLKKFLANEDVDKKLVLAILLPIIIIGVYSEIFKIDILNVFLNLDPYFVIFFFVAYLTQILIVSLRDSMIVGIDFYTAFKARLFANSVSLIIPGAMGPDLARAVIYVRKGVGIDKAFSLSLLESFYDVNVIAVMFLVFIWFKFSAFEIILVLTALGNVLLWFFGVGYIYGTSNYNLNRIEQKIFSIKYLKPLQEAYLNAKGEMKERLSSPFLTISSVFLTVLSYVVQSLPFYLVSRSLIESILINTTYQVALLVPIPSAAGISELALTALVPPLLVLQIRVLELLSYSLGFVYVREISINEIRKEVKEVWKTI</sequence>
<name>A0A650CQG0_9CREN</name>
<keyword evidence="3 6" id="KW-0812">Transmembrane</keyword>
<feature type="transmembrane region" description="Helical" evidence="6">
    <location>
        <begin position="222"/>
        <end position="245"/>
    </location>
</feature>
<feature type="transmembrane region" description="Helical" evidence="6">
    <location>
        <begin position="127"/>
        <end position="152"/>
    </location>
</feature>
<evidence type="ECO:0000256" key="6">
    <source>
        <dbReference type="SAM" id="Phobius"/>
    </source>
</evidence>